<dbReference type="Pfam" id="PF00144">
    <property type="entry name" value="Beta-lactamase"/>
    <property type="match status" value="1"/>
</dbReference>
<evidence type="ECO:0000259" key="1">
    <source>
        <dbReference type="Pfam" id="PF00144"/>
    </source>
</evidence>
<proteinExistence type="predicted"/>
<organism evidence="2 3">
    <name type="scientific">Myceligenerans pegani</name>
    <dbReference type="NCBI Taxonomy" id="2776917"/>
    <lineage>
        <taxon>Bacteria</taxon>
        <taxon>Bacillati</taxon>
        <taxon>Actinomycetota</taxon>
        <taxon>Actinomycetes</taxon>
        <taxon>Micrococcales</taxon>
        <taxon>Promicromonosporaceae</taxon>
        <taxon>Myceligenerans</taxon>
    </lineage>
</organism>
<dbReference type="Gene3D" id="3.40.710.10">
    <property type="entry name" value="DD-peptidase/beta-lactamase superfamily"/>
    <property type="match status" value="1"/>
</dbReference>
<evidence type="ECO:0000313" key="2">
    <source>
        <dbReference type="EMBL" id="MBE1875556.1"/>
    </source>
</evidence>
<keyword evidence="3" id="KW-1185">Reference proteome</keyword>
<dbReference type="InterPro" id="IPR052907">
    <property type="entry name" value="Beta-lactamase/esterase"/>
</dbReference>
<accession>A0ABR9MX33</accession>
<dbReference type="PANTHER" id="PTHR43319:SF3">
    <property type="entry name" value="BETA-LACTAMASE-RELATED DOMAIN-CONTAINING PROTEIN"/>
    <property type="match status" value="1"/>
</dbReference>
<gene>
    <name evidence="2" type="ORF">IHE71_07530</name>
</gene>
<dbReference type="Proteomes" id="UP000625527">
    <property type="component" value="Unassembled WGS sequence"/>
</dbReference>
<dbReference type="InterPro" id="IPR001466">
    <property type="entry name" value="Beta-lactam-related"/>
</dbReference>
<dbReference type="InterPro" id="IPR012338">
    <property type="entry name" value="Beta-lactam/transpept-like"/>
</dbReference>
<protein>
    <submittedName>
        <fullName evidence="2">Beta-lactamase family protein</fullName>
    </submittedName>
</protein>
<evidence type="ECO:0000313" key="3">
    <source>
        <dbReference type="Proteomes" id="UP000625527"/>
    </source>
</evidence>
<dbReference type="SUPFAM" id="SSF56601">
    <property type="entry name" value="beta-lactamase/transpeptidase-like"/>
    <property type="match status" value="1"/>
</dbReference>
<feature type="domain" description="Beta-lactamase-related" evidence="1">
    <location>
        <begin position="18"/>
        <end position="379"/>
    </location>
</feature>
<comment type="caution">
    <text evidence="2">The sequence shown here is derived from an EMBL/GenBank/DDBJ whole genome shotgun (WGS) entry which is preliminary data.</text>
</comment>
<dbReference type="EMBL" id="JADAQT010000065">
    <property type="protein sequence ID" value="MBE1875556.1"/>
    <property type="molecule type" value="Genomic_DNA"/>
</dbReference>
<name>A0ABR9MX33_9MICO</name>
<dbReference type="PANTHER" id="PTHR43319">
    <property type="entry name" value="BETA-LACTAMASE-RELATED"/>
    <property type="match status" value="1"/>
</dbReference>
<sequence>MVHGDVADGFGPVADAFAANFTDRGETGAACVIYRSGNKVVDLWGGHRDTACRRPWTQDTVVPVFSTTKGVSALVTAHAVGRGLFAYDDPVSRHWPEFAAHGKQDITVRQLLAHQAGLCAVDAPLDETVIADPERLARILAAQRPAWTPGDHHGYHCWNLGWYQSELIRRTDPQARTLGRYLADELTGRLGARFFLGLPDDVPDDDVAEIKSFTKALMPLKMPPSMVLSFLNPRSLPFRAMGNPKFLLDHHSLNRREIRRLEIGSGNGIGTARAIARLYDQFLHPTLIDVPAPVRDELQAPGRDPARGNRDLVLKTHIRFSLGMMKPGGSLTFGTDERAFGFWGAGGSCGFADPATGTAFAYVMNRMGADMFGNDRETALRTAYLRCVRTIRPHPPASLEPDR</sequence>
<reference evidence="2 3" key="1">
    <citation type="submission" date="2020-10" db="EMBL/GenBank/DDBJ databases">
        <title>Myceligenerans pegani sp. nov., an endophytic actinomycete isolated from Peganum harmala L. in Xinjiang, China.</title>
        <authorList>
            <person name="Xin L."/>
        </authorList>
    </citation>
    <scope>NUCLEOTIDE SEQUENCE [LARGE SCALE GENOMIC DNA]</scope>
    <source>
        <strain evidence="2 3">TRM65318</strain>
    </source>
</reference>